<sequence length="231" mass="25525">MRIAAACLALFIGLSLHAPDIAHAATDAEVEQLQAEIALLKMKLRDAEAKASGNTSPPKTPKQSSGWVSKPIRDITDLLKKFPPQAQPNEDSGVWSKAAAEEAELLLNYSVWNDWYRDEAVIKSITVLENPALTEDAAASPWVIYLDFEPVDVTYHNRTLRQSIAKIKVFGNNALARKARNLEVGDKLRASGDIVTIRASHLETAMFVPSVSLELRNLEVEGFIRPKNRGR</sequence>
<proteinExistence type="predicted"/>
<evidence type="ECO:0000256" key="2">
    <source>
        <dbReference type="SAM" id="SignalP"/>
    </source>
</evidence>
<protein>
    <submittedName>
        <fullName evidence="3">Uncharacterized protein</fullName>
    </submittedName>
</protein>
<evidence type="ECO:0000313" key="3">
    <source>
        <dbReference type="EMBL" id="MBB6430406.1"/>
    </source>
</evidence>
<organism evidence="3 4">
    <name type="scientific">Algisphaera agarilytica</name>
    <dbReference type="NCBI Taxonomy" id="1385975"/>
    <lineage>
        <taxon>Bacteria</taxon>
        <taxon>Pseudomonadati</taxon>
        <taxon>Planctomycetota</taxon>
        <taxon>Phycisphaerae</taxon>
        <taxon>Phycisphaerales</taxon>
        <taxon>Phycisphaeraceae</taxon>
        <taxon>Algisphaera</taxon>
    </lineage>
</organism>
<evidence type="ECO:0000313" key="4">
    <source>
        <dbReference type="Proteomes" id="UP000541810"/>
    </source>
</evidence>
<accession>A0A7X0H6Y5</accession>
<dbReference type="Proteomes" id="UP000541810">
    <property type="component" value="Unassembled WGS sequence"/>
</dbReference>
<dbReference type="RefSeq" id="WP_184677924.1">
    <property type="nucleotide sequence ID" value="NZ_JACHGY010000001.1"/>
</dbReference>
<gene>
    <name evidence="3" type="ORF">HNQ40_002212</name>
</gene>
<comment type="caution">
    <text evidence="3">The sequence shown here is derived from an EMBL/GenBank/DDBJ whole genome shotgun (WGS) entry which is preliminary data.</text>
</comment>
<reference evidence="3 4" key="1">
    <citation type="submission" date="2020-08" db="EMBL/GenBank/DDBJ databases">
        <title>Genomic Encyclopedia of Type Strains, Phase IV (KMG-IV): sequencing the most valuable type-strain genomes for metagenomic binning, comparative biology and taxonomic classification.</title>
        <authorList>
            <person name="Goeker M."/>
        </authorList>
    </citation>
    <scope>NUCLEOTIDE SEQUENCE [LARGE SCALE GENOMIC DNA]</scope>
    <source>
        <strain evidence="3 4">DSM 103725</strain>
    </source>
</reference>
<keyword evidence="2" id="KW-0732">Signal</keyword>
<dbReference type="AlphaFoldDB" id="A0A7X0H6Y5"/>
<feature type="region of interest" description="Disordered" evidence="1">
    <location>
        <begin position="49"/>
        <end position="68"/>
    </location>
</feature>
<name>A0A7X0H6Y5_9BACT</name>
<feature type="chain" id="PRO_5030714361" evidence="2">
    <location>
        <begin position="25"/>
        <end position="231"/>
    </location>
</feature>
<feature type="signal peptide" evidence="2">
    <location>
        <begin position="1"/>
        <end position="24"/>
    </location>
</feature>
<evidence type="ECO:0000256" key="1">
    <source>
        <dbReference type="SAM" id="MobiDB-lite"/>
    </source>
</evidence>
<keyword evidence="4" id="KW-1185">Reference proteome</keyword>
<feature type="compositionally biased region" description="Polar residues" evidence="1">
    <location>
        <begin position="52"/>
        <end position="67"/>
    </location>
</feature>
<dbReference type="EMBL" id="JACHGY010000001">
    <property type="protein sequence ID" value="MBB6430406.1"/>
    <property type="molecule type" value="Genomic_DNA"/>
</dbReference>